<protein>
    <recommendedName>
        <fullName evidence="10">Plasma membrane ATPase</fullName>
        <ecNumber evidence="10">7.1.2.1</ecNumber>
    </recommendedName>
</protein>
<organism evidence="12 13">
    <name type="scientific">Puccinia triticina</name>
    <dbReference type="NCBI Taxonomy" id="208348"/>
    <lineage>
        <taxon>Eukaryota</taxon>
        <taxon>Fungi</taxon>
        <taxon>Dikarya</taxon>
        <taxon>Basidiomycota</taxon>
        <taxon>Pucciniomycotina</taxon>
        <taxon>Pucciniomycetes</taxon>
        <taxon>Pucciniales</taxon>
        <taxon>Pucciniaceae</taxon>
        <taxon>Puccinia</taxon>
    </lineage>
</organism>
<feature type="transmembrane region" description="Helical" evidence="10">
    <location>
        <begin position="540"/>
        <end position="562"/>
    </location>
</feature>
<dbReference type="CDD" id="cd02076">
    <property type="entry name" value="P-type_ATPase_H"/>
    <property type="match status" value="1"/>
</dbReference>
<evidence type="ECO:0000256" key="9">
    <source>
        <dbReference type="ARBA" id="ARBA00023136"/>
    </source>
</evidence>
<keyword evidence="7 10" id="KW-1278">Translocase</keyword>
<dbReference type="SFLD" id="SFLDG00002">
    <property type="entry name" value="C1.7:_P-type_atpase_like"/>
    <property type="match status" value="1"/>
</dbReference>
<proteinExistence type="inferred from homology"/>
<keyword evidence="4 10" id="KW-0812">Transmembrane</keyword>
<evidence type="ECO:0000313" key="13">
    <source>
        <dbReference type="Proteomes" id="UP001164743"/>
    </source>
</evidence>
<dbReference type="InterPro" id="IPR023299">
    <property type="entry name" value="ATPase_P-typ_cyto_dom_N"/>
</dbReference>
<name>A0ABY7CU12_9BASI</name>
<dbReference type="SUPFAM" id="SSF81665">
    <property type="entry name" value="Calcium ATPase, transmembrane domain M"/>
    <property type="match status" value="1"/>
</dbReference>
<dbReference type="InterPro" id="IPR036412">
    <property type="entry name" value="HAD-like_sf"/>
</dbReference>
<evidence type="ECO:0000259" key="11">
    <source>
        <dbReference type="Pfam" id="PF00122"/>
    </source>
</evidence>
<comment type="subcellular location">
    <subcellularLocation>
        <location evidence="10">Cell membrane</location>
        <topology evidence="10">Multi-pass membrane protein</topology>
    </subcellularLocation>
    <subcellularLocation>
        <location evidence="2">Membrane</location>
        <topology evidence="2">Multi-pass membrane protein</topology>
    </subcellularLocation>
</comment>
<evidence type="ECO:0000256" key="6">
    <source>
        <dbReference type="ARBA" id="ARBA00022840"/>
    </source>
</evidence>
<dbReference type="EMBL" id="CP110428">
    <property type="protein sequence ID" value="WAQ87467.1"/>
    <property type="molecule type" value="Genomic_DNA"/>
</dbReference>
<keyword evidence="10" id="KW-0460">Magnesium</keyword>
<dbReference type="NCBIfam" id="TIGR01647">
    <property type="entry name" value="ATPase-IIIA_H"/>
    <property type="match status" value="1"/>
</dbReference>
<dbReference type="InterPro" id="IPR044492">
    <property type="entry name" value="P_typ_ATPase_HD_dom"/>
</dbReference>
<keyword evidence="6 10" id="KW-0067">ATP-binding</keyword>
<feature type="transmembrane region" description="Helical" evidence="10">
    <location>
        <begin position="138"/>
        <end position="160"/>
    </location>
</feature>
<reference evidence="12" key="1">
    <citation type="submission" date="2022-10" db="EMBL/GenBank/DDBJ databases">
        <title>Puccinia triticina Genome sequencing and assembly.</title>
        <authorList>
            <person name="Li C."/>
        </authorList>
    </citation>
    <scope>NUCLEOTIDE SEQUENCE</scope>
    <source>
        <strain evidence="12">Pt15</strain>
    </source>
</reference>
<feature type="transmembrane region" description="Helical" evidence="10">
    <location>
        <begin position="680"/>
        <end position="700"/>
    </location>
</feature>
<keyword evidence="10" id="KW-0375">Hydrogen ion transport</keyword>
<dbReference type="InterPro" id="IPR023298">
    <property type="entry name" value="ATPase_P-typ_TM_dom_sf"/>
</dbReference>
<evidence type="ECO:0000256" key="7">
    <source>
        <dbReference type="ARBA" id="ARBA00022967"/>
    </source>
</evidence>
<feature type="transmembrane region" description="Helical" evidence="10">
    <location>
        <begin position="608"/>
        <end position="631"/>
    </location>
</feature>
<comment type="similarity">
    <text evidence="3 10">Belongs to the cation transport ATPase (P-type) (TC 3.A.3) family. Type IIIA subfamily.</text>
</comment>
<feature type="transmembrane region" description="Helical" evidence="10">
    <location>
        <begin position="651"/>
        <end position="668"/>
    </location>
</feature>
<dbReference type="InterPro" id="IPR059000">
    <property type="entry name" value="ATPase_P-type_domA"/>
</dbReference>
<keyword evidence="10" id="KW-0813">Transport</keyword>
<evidence type="ECO:0000256" key="10">
    <source>
        <dbReference type="RuleBase" id="RU362083"/>
    </source>
</evidence>
<dbReference type="EC" id="7.1.2.1" evidence="10"/>
<evidence type="ECO:0000256" key="3">
    <source>
        <dbReference type="ARBA" id="ARBA00008804"/>
    </source>
</evidence>
<evidence type="ECO:0000256" key="1">
    <source>
        <dbReference type="ARBA" id="ARBA00003417"/>
    </source>
</evidence>
<dbReference type="Pfam" id="PF00702">
    <property type="entry name" value="Hydrolase"/>
    <property type="match status" value="1"/>
</dbReference>
<feature type="transmembrane region" description="Helical" evidence="10">
    <location>
        <begin position="568"/>
        <end position="587"/>
    </location>
</feature>
<keyword evidence="13" id="KW-1185">Reference proteome</keyword>
<dbReference type="NCBIfam" id="TIGR01494">
    <property type="entry name" value="ATPase_P-type"/>
    <property type="match status" value="2"/>
</dbReference>
<dbReference type="SFLD" id="SFLDS00003">
    <property type="entry name" value="Haloacid_Dehalogenase"/>
    <property type="match status" value="1"/>
</dbReference>
<sequence length="818" mass="88529">MAESNAPPKAARNFDKTFEEEKAATRCLVDMKTIQLNAEDLYDREKVDLEQIGDVVPGDCRLYDAINVSIDQAALTGESLPISKSVGDQCFSGSICKQGEAEGIVSATGANTFFGRAATLVGAENDSTGHMQAVLAKIGGFCLVSIGIAIALELIVLYGAFRYSYRRGLDNILVLLIGGIPIAMPTVLSVTLAVGAQQLAKYKAIVTRITAIEELAGVTILCSDKTGTLTTNKLTIDKSTIKTYSDVGPEDVCVLASYASRIENQDAIDGCVVGTVGADVARRGIKLVDFKPFDPVSKRTEITYIDVATGEMRRVTKGMTGKIMDLCTYNKTDEIEHQLEADVEEFARRGLRALAVAYEDVPSGDAEGPGSGFQLIGLLSIFDPPRDDTKQTIDDAVSLGLKVKMVTGDQLAIAKETGRRLGLGDNMFASKVLKEGPPPGSKFSSVDSMILDADGFAGVYPEHKYDIVKKLQSLGHMVAMTGDGANDAPALARANVGIAVEGATDAARGAADIVLTEPGLSTIVHAIRQSRIVFQRMRNYSIYACAVTIRIVVGFAIMAFAFQFDFPPFMVLVIAILNDGTVMTISLDRVLPNNEPDHWDLAEIFTYAVAYGLHLALSTILLFVVIVNTTFLEDNFGLSPLKDANDPQLHMVIYLQVAIISQALIFVTRSHSWFFMERPSLALVGAFCIAQTVASLLAVFGTMEFSAVQAIPLSWVGVAWAWNLIWFLPMDLIKFATRAVLKKFRSRQLKPVAVEANSLARQSSAGSLYNNRMSFIQRAEHSQAARRSLHGQIKTSERDLRRFSSAQVVTSGAALKHS</sequence>
<dbReference type="GeneID" id="77812689"/>
<dbReference type="InterPro" id="IPR018303">
    <property type="entry name" value="ATPase_P-typ_P_site"/>
</dbReference>
<dbReference type="PRINTS" id="PR00119">
    <property type="entry name" value="CATATPASE"/>
</dbReference>
<dbReference type="PROSITE" id="PS00154">
    <property type="entry name" value="ATPASE_E1_E2"/>
    <property type="match status" value="1"/>
</dbReference>
<gene>
    <name evidence="12" type="ORF">PtA15_8A371</name>
</gene>
<dbReference type="SUPFAM" id="SSF81653">
    <property type="entry name" value="Calcium ATPase, transduction domain A"/>
    <property type="match status" value="1"/>
</dbReference>
<keyword evidence="10" id="KW-0406">Ion transport</keyword>
<dbReference type="RefSeq" id="XP_053023022.1">
    <property type="nucleotide sequence ID" value="XM_053171794.1"/>
</dbReference>
<evidence type="ECO:0000313" key="12">
    <source>
        <dbReference type="EMBL" id="WAQ87467.1"/>
    </source>
</evidence>
<evidence type="ECO:0000256" key="2">
    <source>
        <dbReference type="ARBA" id="ARBA00004141"/>
    </source>
</evidence>
<accession>A0ABY7CU12</accession>
<dbReference type="PANTHER" id="PTHR42861">
    <property type="entry name" value="CALCIUM-TRANSPORTING ATPASE"/>
    <property type="match status" value="1"/>
</dbReference>
<comment type="catalytic activity">
    <reaction evidence="10">
        <text>ATP + H2O + H(+)(in) = ADP + phosphate + 2 H(+)(out)</text>
        <dbReference type="Rhea" id="RHEA:20852"/>
        <dbReference type="ChEBI" id="CHEBI:15377"/>
        <dbReference type="ChEBI" id="CHEBI:15378"/>
        <dbReference type="ChEBI" id="CHEBI:30616"/>
        <dbReference type="ChEBI" id="CHEBI:43474"/>
        <dbReference type="ChEBI" id="CHEBI:456216"/>
        <dbReference type="EC" id="7.1.2.1"/>
    </reaction>
</comment>
<comment type="caution">
    <text evidence="10">Lacks conserved residue(s) required for the propagation of feature annotation.</text>
</comment>
<dbReference type="SUPFAM" id="SSF56784">
    <property type="entry name" value="HAD-like"/>
    <property type="match status" value="1"/>
</dbReference>
<evidence type="ECO:0000256" key="5">
    <source>
        <dbReference type="ARBA" id="ARBA00022741"/>
    </source>
</evidence>
<dbReference type="Pfam" id="PF00122">
    <property type="entry name" value="E1-E2_ATPase"/>
    <property type="match status" value="1"/>
</dbReference>
<dbReference type="Gene3D" id="1.20.1110.10">
    <property type="entry name" value="Calcium-transporting ATPase, transmembrane domain"/>
    <property type="match status" value="1"/>
</dbReference>
<dbReference type="InterPro" id="IPR006534">
    <property type="entry name" value="P-type_ATPase_IIIA"/>
</dbReference>
<feature type="domain" description="P-type ATPase A" evidence="11">
    <location>
        <begin position="24"/>
        <end position="121"/>
    </location>
</feature>
<dbReference type="Gene3D" id="3.40.1110.10">
    <property type="entry name" value="Calcium-transporting ATPase, cytoplasmic domain N"/>
    <property type="match status" value="1"/>
</dbReference>
<dbReference type="Gene3D" id="3.40.50.1000">
    <property type="entry name" value="HAD superfamily/HAD-like"/>
    <property type="match status" value="1"/>
</dbReference>
<dbReference type="SFLD" id="SFLDF00027">
    <property type="entry name" value="p-type_atpase"/>
    <property type="match status" value="1"/>
</dbReference>
<keyword evidence="8 10" id="KW-1133">Transmembrane helix</keyword>
<dbReference type="InterPro" id="IPR001757">
    <property type="entry name" value="P_typ_ATPase"/>
</dbReference>
<dbReference type="InterPro" id="IPR008250">
    <property type="entry name" value="ATPase_P-typ_transduc_dom_A_sf"/>
</dbReference>
<dbReference type="Gene3D" id="2.70.150.10">
    <property type="entry name" value="Calcium-transporting ATPase, cytoplasmic transduction domain A"/>
    <property type="match status" value="1"/>
</dbReference>
<dbReference type="InterPro" id="IPR023214">
    <property type="entry name" value="HAD_sf"/>
</dbReference>
<keyword evidence="9 10" id="KW-0472">Membrane</keyword>
<keyword evidence="5 10" id="KW-0547">Nucleotide-binding</keyword>
<dbReference type="Proteomes" id="UP001164743">
    <property type="component" value="Chromosome 8A"/>
</dbReference>
<feature type="transmembrane region" description="Helical" evidence="10">
    <location>
        <begin position="172"/>
        <end position="194"/>
    </location>
</feature>
<comment type="function">
    <text evidence="1">The plasma membrane ATPase of plants and fungi is a hydrogen ion pump. The proton gradient it generates drives the active transport of nutrients by H(+)-symport. The resulting external acidification and/or internal alkinization may mediate growth responses.</text>
</comment>
<evidence type="ECO:0000256" key="4">
    <source>
        <dbReference type="ARBA" id="ARBA00022692"/>
    </source>
</evidence>
<evidence type="ECO:0000256" key="8">
    <source>
        <dbReference type="ARBA" id="ARBA00022989"/>
    </source>
</evidence>
<dbReference type="PRINTS" id="PR00120">
    <property type="entry name" value="HATPASE"/>
</dbReference>